<reference evidence="3" key="1">
    <citation type="submission" date="2014-10" db="EMBL/GenBank/DDBJ databases">
        <authorList>
            <person name="King R."/>
        </authorList>
    </citation>
    <scope>NUCLEOTIDE SEQUENCE [LARGE SCALE GENOMIC DNA]</scope>
    <source>
        <strain evidence="3">A3/5</strain>
    </source>
</reference>
<evidence type="ECO:0000256" key="1">
    <source>
        <dbReference type="SAM" id="MobiDB-lite"/>
    </source>
</evidence>
<organism evidence="2 3">
    <name type="scientific">Fusarium venenatum</name>
    <dbReference type="NCBI Taxonomy" id="56646"/>
    <lineage>
        <taxon>Eukaryota</taxon>
        <taxon>Fungi</taxon>
        <taxon>Dikarya</taxon>
        <taxon>Ascomycota</taxon>
        <taxon>Pezizomycotina</taxon>
        <taxon>Sordariomycetes</taxon>
        <taxon>Hypocreomycetidae</taxon>
        <taxon>Hypocreales</taxon>
        <taxon>Nectriaceae</taxon>
        <taxon>Fusarium</taxon>
    </lineage>
</organism>
<proteinExistence type="predicted"/>
<evidence type="ECO:0000313" key="2">
    <source>
        <dbReference type="EMBL" id="CEI61035.1"/>
    </source>
</evidence>
<keyword evidence="3" id="KW-1185">Reference proteome</keyword>
<sequence>MFSVVLSLDRPGRVNQPLPCSTSQGSPGAASKFSGQDPPGIPACWRLASTARHFPGIISQTSRPVQHMHRCWYA</sequence>
<name>A0A2L2TNT8_9HYPO</name>
<dbReference type="EMBL" id="LN649230">
    <property type="protein sequence ID" value="CEI61035.1"/>
    <property type="molecule type" value="Genomic_DNA"/>
</dbReference>
<dbReference type="Proteomes" id="UP000245910">
    <property type="component" value="Chromosome II"/>
</dbReference>
<feature type="region of interest" description="Disordered" evidence="1">
    <location>
        <begin position="12"/>
        <end position="37"/>
    </location>
</feature>
<evidence type="ECO:0000313" key="3">
    <source>
        <dbReference type="Proteomes" id="UP000245910"/>
    </source>
</evidence>
<protein>
    <submittedName>
        <fullName evidence="2">Uncharacterized protein</fullName>
    </submittedName>
</protein>
<accession>A0A2L2TNT8</accession>
<dbReference type="AlphaFoldDB" id="A0A2L2TNT8"/>